<evidence type="ECO:0000256" key="1">
    <source>
        <dbReference type="SAM" id="MobiDB-lite"/>
    </source>
</evidence>
<dbReference type="GO" id="GO:0005811">
    <property type="term" value="C:lipid droplet"/>
    <property type="evidence" value="ECO:0007669"/>
    <property type="project" value="TreeGrafter"/>
</dbReference>
<dbReference type="RefSeq" id="XP_060120950.1">
    <property type="nucleotide sequence ID" value="XM_060264967.1"/>
</dbReference>
<dbReference type="PANTHER" id="PTHR28153:SF1">
    <property type="entry name" value="DUF4484 DOMAIN-CONTAINING PROTEIN"/>
    <property type="match status" value="1"/>
</dbReference>
<organism evidence="2 3">
    <name type="scientific">Malassezia japonica</name>
    <dbReference type="NCBI Taxonomy" id="223818"/>
    <lineage>
        <taxon>Eukaryota</taxon>
        <taxon>Fungi</taxon>
        <taxon>Dikarya</taxon>
        <taxon>Basidiomycota</taxon>
        <taxon>Ustilaginomycotina</taxon>
        <taxon>Malasseziomycetes</taxon>
        <taxon>Malasseziales</taxon>
        <taxon>Malasseziaceae</taxon>
        <taxon>Malassezia</taxon>
    </lineage>
</organism>
<evidence type="ECO:0000313" key="3">
    <source>
        <dbReference type="Proteomes" id="UP001217754"/>
    </source>
</evidence>
<dbReference type="InterPro" id="IPR018626">
    <property type="entry name" value="LCHN/Anr2"/>
</dbReference>
<dbReference type="EMBL" id="CP119958">
    <property type="protein sequence ID" value="WFD38053.1"/>
    <property type="molecule type" value="Genomic_DNA"/>
</dbReference>
<evidence type="ECO:0008006" key="4">
    <source>
        <dbReference type="Google" id="ProtNLM"/>
    </source>
</evidence>
<dbReference type="GeneID" id="85224650"/>
<dbReference type="InterPro" id="IPR053056">
    <property type="entry name" value="Lipid_Metab_Assoc_Protein"/>
</dbReference>
<proteinExistence type="predicted"/>
<dbReference type="AlphaFoldDB" id="A0AAF0J989"/>
<reference evidence="2" key="1">
    <citation type="submission" date="2023-03" db="EMBL/GenBank/DDBJ databases">
        <title>Mating type loci evolution in Malassezia.</title>
        <authorList>
            <person name="Coelho M.A."/>
        </authorList>
    </citation>
    <scope>NUCLEOTIDE SEQUENCE</scope>
    <source>
        <strain evidence="2">CBS 9431</strain>
    </source>
</reference>
<protein>
    <recommendedName>
        <fullName evidence="4">UDENN domain-containing protein</fullName>
    </recommendedName>
</protein>
<dbReference type="Proteomes" id="UP001217754">
    <property type="component" value="Chromosome 1"/>
</dbReference>
<keyword evidence="3" id="KW-1185">Reference proteome</keyword>
<evidence type="ECO:0000313" key="2">
    <source>
        <dbReference type="EMBL" id="WFD38053.1"/>
    </source>
</evidence>
<sequence>MGDDYVPSNVKGIFVAEFLVREGNTIVYTYPETLPVDGFEWKVLPSGGHDVASDTIHFECGNVEGAVLFCVAAFRSRRFSEEEMANDTQNRRGARSVSVGVVLACTSSNPSQELAEFLPHIAHLERLADEVVHGAPPNTVQSYADRYRYRAEATLDPTSSLARCSIEHLAYDPVTYLCAMNRFLGPLFVPLIKLLQLPKKRLLLYCPAPVERGAIVAFNLAEIVHAAYVHAGRAPGDVRVRGLVSLHDLAVLQREAEQDADDRAWVAWTSDKIFMDKLEVFDVFLDVSAFAYPGAAPRVPLARPLATRVERSREPPAALGLSWSSRDLALYLELAEQERQYETILQTHERVAFDAWRTMPERVNTGGLRVVLPAAWTYLQQDARSLPVGYAIVWLACLRVWLAEWWLIRSQLQVAIPISLVFPLGVRADGGISTGIVDLTDTEMSESDEDEVESLDSVLRADNTHKSDVRSIAESLKDSARSIASEHDDESIYSQDDPLVAACGLGTPRPDRVHRSSSHASLPSPRRPPPRERTITPAHPRFNPCLAPLLPLETMSSVYLFTLWSSYVRAMHVQASAYLGERVEAVPTSHGESAPLLQHRAIAMSPRDFGALSLDASNELDRAMLSNILAQYGCKLRVTRGWWPWA</sequence>
<dbReference type="PANTHER" id="PTHR28153">
    <property type="entry name" value="PROTEIN, PUTATIVE-RELATED"/>
    <property type="match status" value="1"/>
</dbReference>
<gene>
    <name evidence="2" type="ORF">MJAP1_001001</name>
</gene>
<accession>A0AAF0J989</accession>
<dbReference type="Pfam" id="PF09804">
    <property type="entry name" value="DENND11"/>
    <property type="match status" value="1"/>
</dbReference>
<name>A0AAF0J989_9BASI</name>
<feature type="region of interest" description="Disordered" evidence="1">
    <location>
        <begin position="504"/>
        <end position="540"/>
    </location>
</feature>